<comment type="pathway">
    <text evidence="7">Cofactor metabolism; pyridoxal 5'-phosphate salvage; pyridoxal 5'-phosphate from pyridoxamine 5'-phosphate: step 1/1.</text>
</comment>
<dbReference type="Proteomes" id="UP000622890">
    <property type="component" value="Unassembled WGS sequence"/>
</dbReference>
<dbReference type="GO" id="GO:0004733">
    <property type="term" value="F:pyridoxamine phosphate oxidase activity"/>
    <property type="evidence" value="ECO:0007669"/>
    <property type="project" value="UniProtKB-UniRule"/>
</dbReference>
<dbReference type="RefSeq" id="WP_200589979.1">
    <property type="nucleotide sequence ID" value="NZ_JAEPBG010000001.1"/>
</dbReference>
<dbReference type="HAMAP" id="MF_01629">
    <property type="entry name" value="PdxH"/>
    <property type="match status" value="1"/>
</dbReference>
<feature type="domain" description="Pyridoxamine 5'-phosphate oxidase N-terminal" evidence="10">
    <location>
        <begin position="34"/>
        <end position="159"/>
    </location>
</feature>
<evidence type="ECO:0000256" key="3">
    <source>
        <dbReference type="ARBA" id="ARBA00022630"/>
    </source>
</evidence>
<feature type="binding site" evidence="7 9">
    <location>
        <position position="185"/>
    </location>
    <ligand>
        <name>FMN</name>
        <dbReference type="ChEBI" id="CHEBI:58210"/>
    </ligand>
</feature>
<feature type="binding site" evidence="7 9">
    <location>
        <begin position="141"/>
        <end position="142"/>
    </location>
    <ligand>
        <name>FMN</name>
        <dbReference type="ChEBI" id="CHEBI:58210"/>
    </ligand>
</feature>
<dbReference type="FunFam" id="2.30.110.10:FF:000020">
    <property type="entry name" value="PNPO isoform 11"/>
    <property type="match status" value="1"/>
</dbReference>
<dbReference type="GO" id="GO:0008615">
    <property type="term" value="P:pyridoxine biosynthetic process"/>
    <property type="evidence" value="ECO:0007669"/>
    <property type="project" value="UniProtKB-UniRule"/>
</dbReference>
<name>A0A934SPV4_9BURK</name>
<feature type="binding site" evidence="7 9">
    <location>
        <position position="84"/>
    </location>
    <ligand>
        <name>FMN</name>
        <dbReference type="ChEBI" id="CHEBI:58210"/>
    </ligand>
</feature>
<feature type="binding site" evidence="7 8">
    <location>
        <begin position="191"/>
        <end position="193"/>
    </location>
    <ligand>
        <name>substrate</name>
    </ligand>
</feature>
<dbReference type="GO" id="GO:0010181">
    <property type="term" value="F:FMN binding"/>
    <property type="evidence" value="ECO:0007669"/>
    <property type="project" value="UniProtKB-UniRule"/>
</dbReference>
<evidence type="ECO:0000256" key="6">
    <source>
        <dbReference type="ARBA" id="ARBA00023096"/>
    </source>
</evidence>
<evidence type="ECO:0000259" key="11">
    <source>
        <dbReference type="Pfam" id="PF10590"/>
    </source>
</evidence>
<feature type="binding site" evidence="7 9">
    <location>
        <begin position="77"/>
        <end position="78"/>
    </location>
    <ligand>
        <name>FMN</name>
        <dbReference type="ChEBI" id="CHEBI:58210"/>
    </ligand>
</feature>
<feature type="domain" description="Pyridoxine 5'-phosphate oxidase dimerisation C-terminal" evidence="11">
    <location>
        <begin position="172"/>
        <end position="213"/>
    </location>
</feature>
<dbReference type="AlphaFoldDB" id="A0A934SPV4"/>
<evidence type="ECO:0000256" key="9">
    <source>
        <dbReference type="PIRSR" id="PIRSR000190-2"/>
    </source>
</evidence>
<gene>
    <name evidence="7 12" type="primary">pdxH</name>
    <name evidence="12" type="ORF">JJB74_01420</name>
</gene>
<accession>A0A934SPV4</accession>
<proteinExistence type="inferred from homology"/>
<dbReference type="Pfam" id="PF10590">
    <property type="entry name" value="PNP_phzG_C"/>
    <property type="match status" value="1"/>
</dbReference>
<feature type="binding site" evidence="7 8">
    <location>
        <position position="124"/>
    </location>
    <ligand>
        <name>substrate</name>
    </ligand>
</feature>
<dbReference type="Gene3D" id="2.30.110.10">
    <property type="entry name" value="Electron Transport, Fmn-binding Protein, Chain A"/>
    <property type="match status" value="1"/>
</dbReference>
<dbReference type="InterPro" id="IPR019576">
    <property type="entry name" value="Pyridoxamine_oxidase_dimer_C"/>
</dbReference>
<comment type="similarity">
    <text evidence="1 7">Belongs to the pyridoxamine 5'-phosphate oxidase family.</text>
</comment>
<comment type="catalytic activity">
    <reaction evidence="7">
        <text>pyridoxamine 5'-phosphate + O2 + H2O = pyridoxal 5'-phosphate + H2O2 + NH4(+)</text>
        <dbReference type="Rhea" id="RHEA:15817"/>
        <dbReference type="ChEBI" id="CHEBI:15377"/>
        <dbReference type="ChEBI" id="CHEBI:15379"/>
        <dbReference type="ChEBI" id="CHEBI:16240"/>
        <dbReference type="ChEBI" id="CHEBI:28938"/>
        <dbReference type="ChEBI" id="CHEBI:58451"/>
        <dbReference type="ChEBI" id="CHEBI:597326"/>
        <dbReference type="EC" id="1.4.3.5"/>
    </reaction>
</comment>
<evidence type="ECO:0000313" key="12">
    <source>
        <dbReference type="EMBL" id="MBK4733279.1"/>
    </source>
</evidence>
<dbReference type="Pfam" id="PF01243">
    <property type="entry name" value="PNPOx_N"/>
    <property type="match status" value="1"/>
</dbReference>
<comment type="subunit">
    <text evidence="2 7">Homodimer.</text>
</comment>
<feature type="binding site" evidence="7 8">
    <location>
        <position position="128"/>
    </location>
    <ligand>
        <name>substrate</name>
    </ligand>
</feature>
<comment type="catalytic activity">
    <reaction evidence="7">
        <text>pyridoxine 5'-phosphate + O2 = pyridoxal 5'-phosphate + H2O2</text>
        <dbReference type="Rhea" id="RHEA:15149"/>
        <dbReference type="ChEBI" id="CHEBI:15379"/>
        <dbReference type="ChEBI" id="CHEBI:16240"/>
        <dbReference type="ChEBI" id="CHEBI:58589"/>
        <dbReference type="ChEBI" id="CHEBI:597326"/>
        <dbReference type="EC" id="1.4.3.5"/>
    </reaction>
</comment>
<feature type="binding site" evidence="7 9">
    <location>
        <position position="195"/>
    </location>
    <ligand>
        <name>FMN</name>
        <dbReference type="ChEBI" id="CHEBI:58210"/>
    </ligand>
</feature>
<evidence type="ECO:0000256" key="5">
    <source>
        <dbReference type="ARBA" id="ARBA00023002"/>
    </source>
</evidence>
<keyword evidence="4 7" id="KW-0288">FMN</keyword>
<feature type="binding site" evidence="8">
    <location>
        <begin position="9"/>
        <end position="12"/>
    </location>
    <ligand>
        <name>substrate</name>
    </ligand>
</feature>
<dbReference type="InterPro" id="IPR012349">
    <property type="entry name" value="Split_barrel_FMN-bd"/>
</dbReference>
<evidence type="ECO:0000259" key="10">
    <source>
        <dbReference type="Pfam" id="PF01243"/>
    </source>
</evidence>
<keyword evidence="6 7" id="KW-0664">Pyridoxine biosynthesis</keyword>
<feature type="binding site" evidence="7 9">
    <location>
        <begin position="62"/>
        <end position="67"/>
    </location>
    <ligand>
        <name>FMN</name>
        <dbReference type="ChEBI" id="CHEBI:58210"/>
    </ligand>
</feature>
<feature type="binding site" evidence="7 8">
    <location>
        <position position="67"/>
    </location>
    <ligand>
        <name>substrate</name>
    </ligand>
</feature>
<keyword evidence="13" id="KW-1185">Reference proteome</keyword>
<comment type="function">
    <text evidence="7">Catalyzes the oxidation of either pyridoxine 5'-phosphate (PNP) or pyridoxamine 5'-phosphate (PMP) into pyridoxal 5'-phosphate (PLP).</text>
</comment>
<dbReference type="EC" id="1.4.3.5" evidence="7"/>
<evidence type="ECO:0000313" key="13">
    <source>
        <dbReference type="Proteomes" id="UP000622890"/>
    </source>
</evidence>
<dbReference type="InterPro" id="IPR019740">
    <property type="entry name" value="Pyridox_Oxase_CS"/>
</dbReference>
<feature type="binding site" evidence="7 8">
    <location>
        <position position="132"/>
    </location>
    <ligand>
        <name>substrate</name>
    </ligand>
</feature>
<dbReference type="PIRSF" id="PIRSF000190">
    <property type="entry name" value="Pyd_amn-ph_oxd"/>
    <property type="match status" value="1"/>
</dbReference>
<dbReference type="InterPro" id="IPR011576">
    <property type="entry name" value="Pyridox_Oxase_N"/>
</dbReference>
<sequence length="213" mass="24222">MSSSIAHLRKDYSQASLSEADVDPNPFAQFATWFDEALKAEVPEANAMSVATVGADGRPSSRILLIKDFDARGFTWYTNYASRKGRELAAHPYAALLFHWIPLERQVRIEGRVEQVPAEESDAYFAVRPLKSRLGAIASSQSETIENRAALEDRFARVESEYGDAPTRPAHWGGYRLIPDSIEFWQGRPSRLHDRIRYLLQADGTWRRERLQP</sequence>
<dbReference type="NCBIfam" id="TIGR00558">
    <property type="entry name" value="pdxH"/>
    <property type="match status" value="1"/>
</dbReference>
<keyword evidence="3 7" id="KW-0285">Flavoprotein</keyword>
<feature type="binding site" evidence="7 9">
    <location>
        <position position="106"/>
    </location>
    <ligand>
        <name>FMN</name>
        <dbReference type="ChEBI" id="CHEBI:58210"/>
    </ligand>
</feature>
<dbReference type="EMBL" id="JAEPBG010000001">
    <property type="protein sequence ID" value="MBK4733279.1"/>
    <property type="molecule type" value="Genomic_DNA"/>
</dbReference>
<comment type="cofactor">
    <cofactor evidence="7 9">
        <name>FMN</name>
        <dbReference type="ChEBI" id="CHEBI:58210"/>
    </cofactor>
    <text evidence="7 9">Binds 1 FMN per subunit.</text>
</comment>
<evidence type="ECO:0000256" key="1">
    <source>
        <dbReference type="ARBA" id="ARBA00007301"/>
    </source>
</evidence>
<feature type="binding site" evidence="7 9">
    <location>
        <position position="83"/>
    </location>
    <ligand>
        <name>FMN</name>
        <dbReference type="ChEBI" id="CHEBI:58210"/>
    </ligand>
</feature>
<dbReference type="PROSITE" id="PS01064">
    <property type="entry name" value="PYRIDOX_OXIDASE"/>
    <property type="match status" value="1"/>
</dbReference>
<dbReference type="PANTHER" id="PTHR10851:SF0">
    <property type="entry name" value="PYRIDOXINE-5'-PHOSPHATE OXIDASE"/>
    <property type="match status" value="1"/>
</dbReference>
<reference evidence="12" key="1">
    <citation type="submission" date="2021-01" db="EMBL/GenBank/DDBJ databases">
        <title>Genome sequence of strain Noviherbaspirillum sp. DKR-6.</title>
        <authorList>
            <person name="Chaudhary D.K."/>
        </authorList>
    </citation>
    <scope>NUCLEOTIDE SEQUENCE</scope>
    <source>
        <strain evidence="12">DKR-6</strain>
    </source>
</reference>
<comment type="pathway">
    <text evidence="7">Cofactor metabolism; pyridoxal 5'-phosphate salvage; pyridoxal 5'-phosphate from pyridoxine 5'-phosphate: step 1/1.</text>
</comment>
<dbReference type="SUPFAM" id="SSF50475">
    <property type="entry name" value="FMN-binding split barrel"/>
    <property type="match status" value="1"/>
</dbReference>
<evidence type="ECO:0000256" key="2">
    <source>
        <dbReference type="ARBA" id="ARBA00011738"/>
    </source>
</evidence>
<dbReference type="PANTHER" id="PTHR10851">
    <property type="entry name" value="PYRIDOXINE-5-PHOSPHATE OXIDASE"/>
    <property type="match status" value="1"/>
</dbReference>
<dbReference type="NCBIfam" id="NF004231">
    <property type="entry name" value="PRK05679.1"/>
    <property type="match status" value="1"/>
</dbReference>
<evidence type="ECO:0000256" key="7">
    <source>
        <dbReference type="HAMAP-Rule" id="MF_01629"/>
    </source>
</evidence>
<evidence type="ECO:0000256" key="8">
    <source>
        <dbReference type="PIRSR" id="PIRSR000190-1"/>
    </source>
</evidence>
<keyword evidence="5 7" id="KW-0560">Oxidoreductase</keyword>
<comment type="caution">
    <text evidence="12">The sequence shown here is derived from an EMBL/GenBank/DDBJ whole genome shotgun (WGS) entry which is preliminary data.</text>
</comment>
<dbReference type="InterPro" id="IPR000659">
    <property type="entry name" value="Pyridox_Oxase"/>
</dbReference>
<protein>
    <recommendedName>
        <fullName evidence="7">Pyridoxine/pyridoxamine 5'-phosphate oxidase</fullName>
        <ecNumber evidence="7">1.4.3.5</ecNumber>
    </recommendedName>
    <alternativeName>
        <fullName evidence="7">PNP/PMP oxidase</fullName>
        <shortName evidence="7">PNPOx</shortName>
    </alternativeName>
    <alternativeName>
        <fullName evidence="7">Pyridoxal 5'-phosphate synthase</fullName>
    </alternativeName>
</protein>
<organism evidence="12 13">
    <name type="scientific">Noviherbaspirillum pedocola</name>
    <dbReference type="NCBI Taxonomy" id="2801341"/>
    <lineage>
        <taxon>Bacteria</taxon>
        <taxon>Pseudomonadati</taxon>
        <taxon>Pseudomonadota</taxon>
        <taxon>Betaproteobacteria</taxon>
        <taxon>Burkholderiales</taxon>
        <taxon>Oxalobacteraceae</taxon>
        <taxon>Noviherbaspirillum</taxon>
    </lineage>
</organism>
<evidence type="ECO:0000256" key="4">
    <source>
        <dbReference type="ARBA" id="ARBA00022643"/>
    </source>
</evidence>